<dbReference type="CDD" id="cd12322">
    <property type="entry name" value="RRM2_TDP43"/>
    <property type="match status" value="1"/>
</dbReference>
<organism evidence="17 18">
    <name type="scientific">Artemia franciscana</name>
    <name type="common">Brine shrimp</name>
    <name type="synonym">Artemia sanfranciscana</name>
    <dbReference type="NCBI Taxonomy" id="6661"/>
    <lineage>
        <taxon>Eukaryota</taxon>
        <taxon>Metazoa</taxon>
        <taxon>Ecdysozoa</taxon>
        <taxon>Arthropoda</taxon>
        <taxon>Crustacea</taxon>
        <taxon>Branchiopoda</taxon>
        <taxon>Anostraca</taxon>
        <taxon>Artemiidae</taxon>
        <taxon>Artemia</taxon>
    </lineage>
</organism>
<dbReference type="InterPro" id="IPR012677">
    <property type="entry name" value="Nucleotide-bd_a/b_plait_sf"/>
</dbReference>
<keyword evidence="6" id="KW-0677">Repeat</keyword>
<dbReference type="GO" id="GO:0003690">
    <property type="term" value="F:double-stranded DNA binding"/>
    <property type="evidence" value="ECO:0007669"/>
    <property type="project" value="UniProtKB-ARBA"/>
</dbReference>
<evidence type="ECO:0000256" key="7">
    <source>
        <dbReference type="ARBA" id="ARBA00022884"/>
    </source>
</evidence>
<dbReference type="InterPro" id="IPR041105">
    <property type="entry name" value="TDP-43_N"/>
</dbReference>
<dbReference type="GO" id="GO:0005739">
    <property type="term" value="C:mitochondrion"/>
    <property type="evidence" value="ECO:0007669"/>
    <property type="project" value="UniProtKB-SubCell"/>
</dbReference>
<dbReference type="AlphaFoldDB" id="A0AA88L695"/>
<evidence type="ECO:0000256" key="13">
    <source>
        <dbReference type="ARBA" id="ARBA00023242"/>
    </source>
</evidence>
<keyword evidence="7 14" id="KW-0694">RNA-binding</keyword>
<evidence type="ECO:0000256" key="9">
    <source>
        <dbReference type="ARBA" id="ARBA00023125"/>
    </source>
</evidence>
<feature type="domain" description="RRM" evidence="16">
    <location>
        <begin position="191"/>
        <end position="262"/>
    </location>
</feature>
<dbReference type="GO" id="GO:0006397">
    <property type="term" value="P:mRNA processing"/>
    <property type="evidence" value="ECO:0007669"/>
    <property type="project" value="UniProtKB-KW"/>
</dbReference>
<evidence type="ECO:0000256" key="6">
    <source>
        <dbReference type="ARBA" id="ARBA00022737"/>
    </source>
</evidence>
<comment type="caution">
    <text evidence="17">The sequence shown here is derived from an EMBL/GenBank/DDBJ whole genome shotgun (WGS) entry which is preliminary data.</text>
</comment>
<keyword evidence="11" id="KW-0804">Transcription</keyword>
<dbReference type="InterPro" id="IPR000504">
    <property type="entry name" value="RRM_dom"/>
</dbReference>
<evidence type="ECO:0000256" key="8">
    <source>
        <dbReference type="ARBA" id="ARBA00023015"/>
    </source>
</evidence>
<dbReference type="CDD" id="cd12321">
    <property type="entry name" value="RRM1_TDP43"/>
    <property type="match status" value="1"/>
</dbReference>
<keyword evidence="18" id="KW-1185">Reference proteome</keyword>
<feature type="compositionally biased region" description="Pro residues" evidence="15">
    <location>
        <begin position="419"/>
        <end position="429"/>
    </location>
</feature>
<keyword evidence="9" id="KW-0238">DNA-binding</keyword>
<dbReference type="PANTHER" id="PTHR48033:SF9">
    <property type="entry name" value="TAR DNA-BINDING PROTEIN 43"/>
    <property type="match status" value="1"/>
</dbReference>
<reference evidence="17" key="1">
    <citation type="submission" date="2023-07" db="EMBL/GenBank/DDBJ databases">
        <title>Chromosome-level genome assembly of Artemia franciscana.</title>
        <authorList>
            <person name="Jo E."/>
        </authorList>
    </citation>
    <scope>NUCLEOTIDE SEQUENCE</scope>
    <source>
        <tissue evidence="17">Whole body</tissue>
    </source>
</reference>
<dbReference type="EMBL" id="JAVRJZ010000017">
    <property type="protein sequence ID" value="KAK2709530.1"/>
    <property type="molecule type" value="Genomic_DNA"/>
</dbReference>
<protein>
    <recommendedName>
        <fullName evidence="3">TAR DNA-binding protein 43</fullName>
    </recommendedName>
</protein>
<evidence type="ECO:0000256" key="12">
    <source>
        <dbReference type="ARBA" id="ARBA00023187"/>
    </source>
</evidence>
<dbReference type="GO" id="GO:0008380">
    <property type="term" value="P:RNA splicing"/>
    <property type="evidence" value="ECO:0007669"/>
    <property type="project" value="UniProtKB-KW"/>
</dbReference>
<evidence type="ECO:0000256" key="11">
    <source>
        <dbReference type="ARBA" id="ARBA00023163"/>
    </source>
</evidence>
<evidence type="ECO:0000313" key="18">
    <source>
        <dbReference type="Proteomes" id="UP001187531"/>
    </source>
</evidence>
<dbReference type="GO" id="GO:0003723">
    <property type="term" value="F:RNA binding"/>
    <property type="evidence" value="ECO:0007669"/>
    <property type="project" value="UniProtKB-UniRule"/>
</dbReference>
<dbReference type="FunFam" id="3.30.70.330:FF:000107">
    <property type="entry name" value="TAR DNA-binding protein 43"/>
    <property type="match status" value="1"/>
</dbReference>
<keyword evidence="12" id="KW-0508">mRNA splicing</keyword>
<keyword evidence="13" id="KW-0539">Nucleus</keyword>
<evidence type="ECO:0000256" key="15">
    <source>
        <dbReference type="SAM" id="MobiDB-lite"/>
    </source>
</evidence>
<dbReference type="SUPFAM" id="SSF54928">
    <property type="entry name" value="RNA-binding domain, RBD"/>
    <property type="match status" value="2"/>
</dbReference>
<dbReference type="GO" id="GO:0005654">
    <property type="term" value="C:nucleoplasm"/>
    <property type="evidence" value="ECO:0007669"/>
    <property type="project" value="TreeGrafter"/>
</dbReference>
<evidence type="ECO:0000259" key="16">
    <source>
        <dbReference type="PROSITE" id="PS50102"/>
    </source>
</evidence>
<dbReference type="GO" id="GO:0000785">
    <property type="term" value="C:chromatin"/>
    <property type="evidence" value="ECO:0007669"/>
    <property type="project" value="TreeGrafter"/>
</dbReference>
<feature type="compositionally biased region" description="Gly residues" evidence="15">
    <location>
        <begin position="271"/>
        <end position="283"/>
    </location>
</feature>
<proteinExistence type="predicted"/>
<evidence type="ECO:0000256" key="14">
    <source>
        <dbReference type="PROSITE-ProRule" id="PRU00176"/>
    </source>
</evidence>
<accession>A0AA88L695</accession>
<dbReference type="GO" id="GO:0010468">
    <property type="term" value="P:regulation of gene expression"/>
    <property type="evidence" value="ECO:0007669"/>
    <property type="project" value="TreeGrafter"/>
</dbReference>
<dbReference type="Pfam" id="PF00076">
    <property type="entry name" value="RRM_1"/>
    <property type="match status" value="2"/>
</dbReference>
<evidence type="ECO:0000256" key="2">
    <source>
        <dbReference type="ARBA" id="ARBA00004173"/>
    </source>
</evidence>
<evidence type="ECO:0000256" key="1">
    <source>
        <dbReference type="ARBA" id="ARBA00004123"/>
    </source>
</evidence>
<keyword evidence="10" id="KW-0496">Mitochondrion</keyword>
<keyword evidence="5" id="KW-0507">mRNA processing</keyword>
<feature type="compositionally biased region" description="Polar residues" evidence="15">
    <location>
        <begin position="408"/>
        <end position="418"/>
    </location>
</feature>
<keyword evidence="4" id="KW-0678">Repressor</keyword>
<keyword evidence="8" id="KW-0805">Transcription regulation</keyword>
<sequence>MSTYVQVSEEENEEPIELPTEEDNTLLLSTLAAQFPGASGLKYRLEGAKTMRGVRLAEGKFNPPEGGWGACVYICVFPKENKRKCDDHVDNSTAKTKRMEMRIKCSDLIVLGLPWKTTEQDLRSYFEPFGEVLMAQVKKDPKTGQSKGFGFIRFGSYDSQLRVLSQRHLIDGRWCDVKIPNSKAGESSVPCKVFVGRCTEDMTPDEIREYFSKFGEVTDVFIPRPFRAFAFVTFADPEVANSLCGEDHIIKGVSVHVSTASPKTDLQSKGGIQGLGSPAGAGRSGYSRDGSGRSVHPWSGGGSSGPPYQSGGSHYQGGSGMGGWAQPPPHTRPSELPNLAALGSSLGITGSPGTNPAQLAGMGALNLGLPMGSALVAAALNQWGGLISGLQQGPQGPPHQDQGGYSNVPPSQGGQNTQVPPPQALPPSTNPNQPTQSGGLLGWMGQGGPQGGEPPSGPSPSGSQQQGTWMQREKQPSGGYMKYEA</sequence>
<dbReference type="FunFam" id="3.30.70.330:FF:000098">
    <property type="entry name" value="TAR DNA-binding protein 43"/>
    <property type="match status" value="1"/>
</dbReference>
<feature type="compositionally biased region" description="Low complexity" evidence="15">
    <location>
        <begin position="389"/>
        <end position="404"/>
    </location>
</feature>
<name>A0AA88L695_ARTSF</name>
<evidence type="ECO:0000313" key="17">
    <source>
        <dbReference type="EMBL" id="KAK2709530.1"/>
    </source>
</evidence>
<dbReference type="SMART" id="SM00360">
    <property type="entry name" value="RRM"/>
    <property type="match status" value="2"/>
</dbReference>
<dbReference type="Proteomes" id="UP001187531">
    <property type="component" value="Unassembled WGS sequence"/>
</dbReference>
<gene>
    <name evidence="17" type="ORF">QYM36_013259</name>
</gene>
<dbReference type="CDD" id="cd19609">
    <property type="entry name" value="NTD_TDP-43"/>
    <property type="match status" value="1"/>
</dbReference>
<evidence type="ECO:0000256" key="4">
    <source>
        <dbReference type="ARBA" id="ARBA00022491"/>
    </source>
</evidence>
<dbReference type="PROSITE" id="PS50102">
    <property type="entry name" value="RRM"/>
    <property type="match status" value="2"/>
</dbReference>
<feature type="compositionally biased region" description="Gly residues" evidence="15">
    <location>
        <begin position="439"/>
        <end position="451"/>
    </location>
</feature>
<dbReference type="InterPro" id="IPR035979">
    <property type="entry name" value="RBD_domain_sf"/>
</dbReference>
<evidence type="ECO:0000256" key="5">
    <source>
        <dbReference type="ARBA" id="ARBA00022664"/>
    </source>
</evidence>
<dbReference type="Pfam" id="PF18694">
    <property type="entry name" value="TDP-43_N"/>
    <property type="match status" value="1"/>
</dbReference>
<feature type="compositionally biased region" description="Gly residues" evidence="15">
    <location>
        <begin position="314"/>
        <end position="323"/>
    </location>
</feature>
<comment type="subcellular location">
    <subcellularLocation>
        <location evidence="2">Mitochondrion</location>
    </subcellularLocation>
    <subcellularLocation>
        <location evidence="1">Nucleus</location>
    </subcellularLocation>
</comment>
<evidence type="ECO:0000256" key="10">
    <source>
        <dbReference type="ARBA" id="ARBA00023128"/>
    </source>
</evidence>
<feature type="compositionally biased region" description="Low complexity" evidence="15">
    <location>
        <begin position="284"/>
        <end position="298"/>
    </location>
</feature>
<dbReference type="Gene3D" id="3.30.70.330">
    <property type="match status" value="2"/>
</dbReference>
<feature type="region of interest" description="Disordered" evidence="15">
    <location>
        <begin position="389"/>
        <end position="485"/>
    </location>
</feature>
<feature type="domain" description="RRM" evidence="16">
    <location>
        <begin position="106"/>
        <end position="182"/>
    </location>
</feature>
<feature type="region of interest" description="Disordered" evidence="15">
    <location>
        <begin position="260"/>
        <end position="349"/>
    </location>
</feature>
<dbReference type="PANTHER" id="PTHR48033">
    <property type="entry name" value="RNA-BINDING (RRM/RBD/RNP MOTIFS) FAMILY PROTEIN"/>
    <property type="match status" value="1"/>
</dbReference>
<evidence type="ECO:0000256" key="3">
    <source>
        <dbReference type="ARBA" id="ARBA00018889"/>
    </source>
</evidence>